<dbReference type="EMBL" id="JBBWWQ010000015">
    <property type="protein sequence ID" value="KAK8928366.1"/>
    <property type="molecule type" value="Genomic_DNA"/>
</dbReference>
<feature type="domain" description="Endonuclease/exonuclease/phosphatase" evidence="2">
    <location>
        <begin position="147"/>
        <end position="347"/>
    </location>
</feature>
<evidence type="ECO:0000313" key="3">
    <source>
        <dbReference type="EMBL" id="KAK8928366.1"/>
    </source>
</evidence>
<sequence>MPLLSRSLFYIGAATQIGIFKAAMPSSSFGARGRNHWPRGFCDRAYEALNGVDAFMTGDSYQARGTSYQARGAYPQQFQRWNPLQPGLPPKSADHRNWILATSPPPRELERFKVLSYNILADYLALDHQSNLYFHIPNHILAWEWRKRRLFIEFGLWSPDIMCLQEVDRFSDLEGELSIRGYTGIWKMRTGNAVDGCAIFWRTNRFQLRHAEHIEFCKLGLRDNVAQICVLESKTPYMAENVSAALPTSYGQATGANQVVVCNTHLLYNPKRGEIKLGQVRVLLDRAYTVSKDWNDAPVIVCGDFNSTPMSPLYKFIATQKLNLLGLARDQVSGQYSATVHIRPNYGFSSYSRHDSGSAFGTQEGYYRPNNQHYMENSFAVGSFTGRMGSHCQLKTDRQMSFGATAIKLGEVEIFCHQSGEISSAQSKLANIPSRTSEISSQQSVIHVDRESDKNRELGNNREEPQKNSFGRPCFEDHKDSPGSGDLAGGIKLNSLSCIDNSTASLLPETVNFNDVQKDSNHVGNTSSFHRNRDLSAVVFCDSLSSDATDLNKILHIDGADDTLSKERPSTSYASLEIPSIGSAVTERAEPLVTCFYSGKDDELNAFRFDGLHVSDSVVVISSVKDEKVMENMNSGEDRKNVSSEKILQKLPTLCCNLSSDATSAENIRPTELSCLAKNGDSQSLELSGLEGNADPNFLKELLGMEDENQIMKDFNSSELSLHLASTASDKARCLYNPYCWSPEEMEIASGKQNCTIVEHSLKLRSVYRDVEDYTGTKDSNREPQVTSYNQQFIGTVDYIWCSKDLLTAGVLDTIPKHVLQRTRGFPTQKWGSDHIALACELAFVQKN</sequence>
<feature type="compositionally biased region" description="Polar residues" evidence="1">
    <location>
        <begin position="433"/>
        <end position="445"/>
    </location>
</feature>
<accession>A0AAP0B4P7</accession>
<dbReference type="InterPro" id="IPR036691">
    <property type="entry name" value="Endo/exonu/phosph_ase_sf"/>
</dbReference>
<protein>
    <recommendedName>
        <fullName evidence="2">Endonuclease/exonuclease/phosphatase domain-containing protein</fullName>
    </recommendedName>
</protein>
<organism evidence="3 4">
    <name type="scientific">Platanthera zijinensis</name>
    <dbReference type="NCBI Taxonomy" id="2320716"/>
    <lineage>
        <taxon>Eukaryota</taxon>
        <taxon>Viridiplantae</taxon>
        <taxon>Streptophyta</taxon>
        <taxon>Embryophyta</taxon>
        <taxon>Tracheophyta</taxon>
        <taxon>Spermatophyta</taxon>
        <taxon>Magnoliopsida</taxon>
        <taxon>Liliopsida</taxon>
        <taxon>Asparagales</taxon>
        <taxon>Orchidaceae</taxon>
        <taxon>Orchidoideae</taxon>
        <taxon>Orchideae</taxon>
        <taxon>Orchidinae</taxon>
        <taxon>Platanthera</taxon>
    </lineage>
</organism>
<dbReference type="Gene3D" id="3.60.10.10">
    <property type="entry name" value="Endonuclease/exonuclease/phosphatase"/>
    <property type="match status" value="2"/>
</dbReference>
<dbReference type="PANTHER" id="PTHR12121:SF85">
    <property type="entry name" value="CARBON CATABOLITE REPRESSOR PROTEIN 4 HOMOLOG 6"/>
    <property type="match status" value="1"/>
</dbReference>
<proteinExistence type="predicted"/>
<dbReference type="InterPro" id="IPR050410">
    <property type="entry name" value="CCR4/nocturin_mRNA_transcr"/>
</dbReference>
<gene>
    <name evidence="3" type="ORF">KSP39_PZI017927</name>
</gene>
<dbReference type="SUPFAM" id="SSF56219">
    <property type="entry name" value="DNase I-like"/>
    <property type="match status" value="2"/>
</dbReference>
<dbReference type="AlphaFoldDB" id="A0AAP0B4P7"/>
<reference evidence="3 4" key="1">
    <citation type="journal article" date="2022" name="Nat. Plants">
        <title>Genomes of leafy and leafless Platanthera orchids illuminate the evolution of mycoheterotrophy.</title>
        <authorList>
            <person name="Li M.H."/>
            <person name="Liu K.W."/>
            <person name="Li Z."/>
            <person name="Lu H.C."/>
            <person name="Ye Q.L."/>
            <person name="Zhang D."/>
            <person name="Wang J.Y."/>
            <person name="Li Y.F."/>
            <person name="Zhong Z.M."/>
            <person name="Liu X."/>
            <person name="Yu X."/>
            <person name="Liu D.K."/>
            <person name="Tu X.D."/>
            <person name="Liu B."/>
            <person name="Hao Y."/>
            <person name="Liao X.Y."/>
            <person name="Jiang Y.T."/>
            <person name="Sun W.H."/>
            <person name="Chen J."/>
            <person name="Chen Y.Q."/>
            <person name="Ai Y."/>
            <person name="Zhai J.W."/>
            <person name="Wu S.S."/>
            <person name="Zhou Z."/>
            <person name="Hsiao Y.Y."/>
            <person name="Wu W.L."/>
            <person name="Chen Y.Y."/>
            <person name="Lin Y.F."/>
            <person name="Hsu J.L."/>
            <person name="Li C.Y."/>
            <person name="Wang Z.W."/>
            <person name="Zhao X."/>
            <person name="Zhong W.Y."/>
            <person name="Ma X.K."/>
            <person name="Ma L."/>
            <person name="Huang J."/>
            <person name="Chen G.Z."/>
            <person name="Huang M.Z."/>
            <person name="Huang L."/>
            <person name="Peng D.H."/>
            <person name="Luo Y.B."/>
            <person name="Zou S.Q."/>
            <person name="Chen S.P."/>
            <person name="Lan S."/>
            <person name="Tsai W.C."/>
            <person name="Van de Peer Y."/>
            <person name="Liu Z.J."/>
        </authorList>
    </citation>
    <scope>NUCLEOTIDE SEQUENCE [LARGE SCALE GENOMIC DNA]</scope>
    <source>
        <strain evidence="3">Lor287</strain>
    </source>
</reference>
<dbReference type="Proteomes" id="UP001418222">
    <property type="component" value="Unassembled WGS sequence"/>
</dbReference>
<feature type="region of interest" description="Disordered" evidence="1">
    <location>
        <begin position="433"/>
        <end position="486"/>
    </location>
</feature>
<comment type="caution">
    <text evidence="3">The sequence shown here is derived from an EMBL/GenBank/DDBJ whole genome shotgun (WGS) entry which is preliminary data.</text>
</comment>
<evidence type="ECO:0000259" key="2">
    <source>
        <dbReference type="Pfam" id="PF03372"/>
    </source>
</evidence>
<evidence type="ECO:0000256" key="1">
    <source>
        <dbReference type="SAM" id="MobiDB-lite"/>
    </source>
</evidence>
<dbReference type="InterPro" id="IPR005135">
    <property type="entry name" value="Endo/exonuclease/phosphatase"/>
</dbReference>
<keyword evidence="4" id="KW-1185">Reference proteome</keyword>
<evidence type="ECO:0000313" key="4">
    <source>
        <dbReference type="Proteomes" id="UP001418222"/>
    </source>
</evidence>
<dbReference type="GO" id="GO:0000175">
    <property type="term" value="F:3'-5'-RNA exonuclease activity"/>
    <property type="evidence" value="ECO:0007669"/>
    <property type="project" value="TreeGrafter"/>
</dbReference>
<dbReference type="Pfam" id="PF03372">
    <property type="entry name" value="Exo_endo_phos"/>
    <property type="match status" value="1"/>
</dbReference>
<feature type="compositionally biased region" description="Basic and acidic residues" evidence="1">
    <location>
        <begin position="447"/>
        <end position="466"/>
    </location>
</feature>
<name>A0AAP0B4P7_9ASPA</name>
<dbReference type="PANTHER" id="PTHR12121">
    <property type="entry name" value="CARBON CATABOLITE REPRESSOR PROTEIN 4"/>
    <property type="match status" value="1"/>
</dbReference>